<dbReference type="PANTHER" id="PTHR42345">
    <property type="entry name" value="TPR_REGION DOMAIN-CONTAINING PROTEIN"/>
    <property type="match status" value="1"/>
</dbReference>
<sequence length="988" mass="107627">MALLRKRQKPVQEALGDKPEVQKKKKNRWLDFFKSRRRNTGEQDERITTPPPPSISRQDTEQSKHAEPSEQKTLDAPKKGVSTSEIDSQLLPEQLPTPPPEHKDDDVETVSEADLRTLFSGAPQYTIKARAYKFEATASCPWDSGSQARNLSDSLPLSHPAFSAATLRPHVPPFVDIPLDETNSPYVGYDIDVVEVPSMLSANGIEPGTVGFDHFLQLPISDNLDLGKEEVVDQSGLSEEVRNKELMNNNPEKLGIRSVDSVMVYERLVEFGELWLSLRKDSSTITILDKHTPGELYANLFGKFLTPPRFDADTLDPTGLKVQIETLLKILRLGGIWFDFSLVEWRIRLGQTLWTAADAAADDESPAISNPDQTWSERDILLLQISLACELLIRLDAISGNSGDDSATQVTAEELESFTSLISRKTDWDLVLARRFLDNIQAVIVTPEIPRDESSSLRGFFSAVLAKSEEQQTASEPDLLLLPRHQSLQLSGLLHFAESLQWPNIDLITEDLAQKLAIPGSSQDGDDKPPGLGKYLDPATPTSPSIYGTPLASPRSAISARNSYFGTPSKRPALSRDNTQRSVRLSPSAALLSSIGNGPSSALDIGGWLSRSYLTGLVLPGEAISHFLISTLLENDKLAISALGDTASLYGGFVYSDKCWWSKTCIIGRVLSCIDGAVECMGWISIPCLPSTHVDGWVTTSSKQPPPDKEPLIKNGDRIADASAVIPGMDLSAVKPEDLVLPLDLSTPPLPSIHFVEWSLTPSPSSPDADVDANSLLSTDTNPPDPPSTATLTFSNLSKSHTLTLAYDISFISSFPCIPPANPNARLLSRTASKRITLARRSSHGFNPLASHPPDTESAAPRPSVVDAEAIMAAQKQAKAESEWLALKGKALPAHPLHASYKYRVVSVADVLEEGLEVPVWDEGEDGVVEVGEVLVLDARGEWGLELLARAWCAERGLHAVVGRVGRSCIGCCVREARGLGVRVVVRV</sequence>
<dbReference type="PANTHER" id="PTHR42345:SF2">
    <property type="entry name" value="HELICASE-LIKE PROTEIN"/>
    <property type="match status" value="1"/>
</dbReference>
<evidence type="ECO:0000313" key="2">
    <source>
        <dbReference type="EMBL" id="KAF2499408.1"/>
    </source>
</evidence>
<keyword evidence="3" id="KW-1185">Reference proteome</keyword>
<dbReference type="AlphaFoldDB" id="A0A6A6R3Q9"/>
<protein>
    <submittedName>
        <fullName evidence="2">Uncharacterized protein</fullName>
    </submittedName>
</protein>
<gene>
    <name evidence="2" type="ORF">BU16DRAFT_578984</name>
</gene>
<dbReference type="EMBL" id="MU004184">
    <property type="protein sequence ID" value="KAF2499408.1"/>
    <property type="molecule type" value="Genomic_DNA"/>
</dbReference>
<feature type="compositionally biased region" description="Basic and acidic residues" evidence="1">
    <location>
        <begin position="15"/>
        <end position="47"/>
    </location>
</feature>
<organism evidence="2 3">
    <name type="scientific">Lophium mytilinum</name>
    <dbReference type="NCBI Taxonomy" id="390894"/>
    <lineage>
        <taxon>Eukaryota</taxon>
        <taxon>Fungi</taxon>
        <taxon>Dikarya</taxon>
        <taxon>Ascomycota</taxon>
        <taxon>Pezizomycotina</taxon>
        <taxon>Dothideomycetes</taxon>
        <taxon>Pleosporomycetidae</taxon>
        <taxon>Mytilinidiales</taxon>
        <taxon>Mytilinidiaceae</taxon>
        <taxon>Lophium</taxon>
    </lineage>
</organism>
<proteinExistence type="predicted"/>
<feature type="compositionally biased region" description="Basic and acidic residues" evidence="1">
    <location>
        <begin position="58"/>
        <end position="78"/>
    </location>
</feature>
<name>A0A6A6R3Q9_9PEZI</name>
<dbReference type="Proteomes" id="UP000799750">
    <property type="component" value="Unassembled WGS sequence"/>
</dbReference>
<accession>A0A6A6R3Q9</accession>
<feature type="region of interest" description="Disordered" evidence="1">
    <location>
        <begin position="1"/>
        <end position="106"/>
    </location>
</feature>
<evidence type="ECO:0000256" key="1">
    <source>
        <dbReference type="SAM" id="MobiDB-lite"/>
    </source>
</evidence>
<feature type="region of interest" description="Disordered" evidence="1">
    <location>
        <begin position="518"/>
        <end position="553"/>
    </location>
</feature>
<evidence type="ECO:0000313" key="3">
    <source>
        <dbReference type="Proteomes" id="UP000799750"/>
    </source>
</evidence>
<dbReference type="OrthoDB" id="5420387at2759"/>
<reference evidence="2" key="1">
    <citation type="journal article" date="2020" name="Stud. Mycol.">
        <title>101 Dothideomycetes genomes: a test case for predicting lifestyles and emergence of pathogens.</title>
        <authorList>
            <person name="Haridas S."/>
            <person name="Albert R."/>
            <person name="Binder M."/>
            <person name="Bloem J."/>
            <person name="Labutti K."/>
            <person name="Salamov A."/>
            <person name="Andreopoulos B."/>
            <person name="Baker S."/>
            <person name="Barry K."/>
            <person name="Bills G."/>
            <person name="Bluhm B."/>
            <person name="Cannon C."/>
            <person name="Castanera R."/>
            <person name="Culley D."/>
            <person name="Daum C."/>
            <person name="Ezra D."/>
            <person name="Gonzalez J."/>
            <person name="Henrissat B."/>
            <person name="Kuo A."/>
            <person name="Liang C."/>
            <person name="Lipzen A."/>
            <person name="Lutzoni F."/>
            <person name="Magnuson J."/>
            <person name="Mondo S."/>
            <person name="Nolan M."/>
            <person name="Ohm R."/>
            <person name="Pangilinan J."/>
            <person name="Park H.-J."/>
            <person name="Ramirez L."/>
            <person name="Alfaro M."/>
            <person name="Sun H."/>
            <person name="Tritt A."/>
            <person name="Yoshinaga Y."/>
            <person name="Zwiers L.-H."/>
            <person name="Turgeon B."/>
            <person name="Goodwin S."/>
            <person name="Spatafora J."/>
            <person name="Crous P."/>
            <person name="Grigoriev I."/>
        </authorList>
    </citation>
    <scope>NUCLEOTIDE SEQUENCE</scope>
    <source>
        <strain evidence="2">CBS 269.34</strain>
    </source>
</reference>
<feature type="region of interest" description="Disordered" evidence="1">
    <location>
        <begin position="764"/>
        <end position="789"/>
    </location>
</feature>